<dbReference type="GO" id="GO:0004386">
    <property type="term" value="F:helicase activity"/>
    <property type="evidence" value="ECO:0007669"/>
    <property type="project" value="UniProtKB-KW"/>
</dbReference>
<dbReference type="Pfam" id="PF00271">
    <property type="entry name" value="Helicase_C"/>
    <property type="match status" value="1"/>
</dbReference>
<dbReference type="SMART" id="SM00490">
    <property type="entry name" value="HELICc"/>
    <property type="match status" value="1"/>
</dbReference>
<dbReference type="InterPro" id="IPR027417">
    <property type="entry name" value="P-loop_NTPase"/>
</dbReference>
<dbReference type="PROSITE" id="PS51194">
    <property type="entry name" value="HELICASE_CTER"/>
    <property type="match status" value="1"/>
</dbReference>
<proteinExistence type="predicted"/>
<dbReference type="NCBIfam" id="NF038325">
    <property type="entry name" value="DISARM_DrmAS"/>
    <property type="match status" value="1"/>
</dbReference>
<protein>
    <submittedName>
        <fullName evidence="3">Helicase</fullName>
    </submittedName>
</protein>
<keyword evidence="3" id="KW-0547">Nucleotide-binding</keyword>
<feature type="compositionally biased region" description="Acidic residues" evidence="1">
    <location>
        <begin position="82"/>
        <end position="91"/>
    </location>
</feature>
<dbReference type="CDD" id="cd18785">
    <property type="entry name" value="SF2_C"/>
    <property type="match status" value="1"/>
</dbReference>
<feature type="compositionally biased region" description="Basic and acidic residues" evidence="1">
    <location>
        <begin position="1"/>
        <end position="20"/>
    </location>
</feature>
<evidence type="ECO:0000256" key="1">
    <source>
        <dbReference type="SAM" id="MobiDB-lite"/>
    </source>
</evidence>
<sequence length="1237" mass="136903">MTNSIIHKDAQPSVRAERAPYELTYEPDNRSWTARENLSDILERELLGPAGGDEEVLDGPPDVAYLVGRIAPVRLTGGSVDPVEEGSEEAATDVGDAVAASQSRGVPVTAVDDSTADADEDDVDDDPPKRGLMVPASMGLRFQIPLDCASFTVTASWGVYKSMPGEEPSTTRYKRTPVDIPVVVEVAQLKAGETTTFPLMDDVVLRIDQYEDPELKRRLVEVALCNDRETPRKIPVDAWLYQTKLYVDAGGEDLFLPVRDVLEDTRFEWDTELRRLNLQYRDRLEFAVGRTCSVDWHVAKGSRRATKVWTTWLPTSETPQTTAEEIEAATLDMTVLAKADVHELREGLEPIVAGYAQWLDQQGHRVSDLPPHLQEDAQELIEEAGQVHKQLAEGLEHLLNNEEALRCFRFMNIVMADQRIQTQLASDRATDSSAGIFDARQKVLARGPLAHSWRTFQLAFILMQLPLLTDPAATARSGDLAKAQLLFFPTGGGKTEAYLGLAAYTFAMRRRQGIVTTPDGELNGMSGVAVLMRYTLRLLTAQQFQRATALVCAAEMARRADPETWGAEPFRIGLWVGTDVSPKRFDEAEKQVSNANHNKGGRVTVLQFKRCPWCGTRITVSNVRPEKATRRVHVFCGDEFADCPFSEGGTAEEGLPVLTVDEEIYRLTPSFLIATVDKFARLAREGEAASLFGYVRKHCERHGYVHTDYRHCEIQDGNKHPASQDGAPPAAVRAVGRLRPPDLIIQDELHLITGALGTTVGLFEVGIDLMCSWRDHNGTTVQPLVVASTATVRNAADQVRALYGRDVTVFPPQVLDVGNTFFSTEREVSEEYPGRRYVGVSTTGVRLTTAEIRVAEILMAAGQLLLDRAGEVADPYLTLVGYFNATRELAGMARYMLDDVQTLLSGGRRCSSLPRRRGTDYGNLHLAELTSRVSSDDITTTLDDMAVDFDPAFDSTEGRKERAEQIKAGKTPAKRDVNPFDVVLATSMLQVGVDVTRLGLMLMVGQPKNTAEYIQASSRVGRDPSRPGLVVSLGNWARPRDLAHFEQFRHYHETFYAQVEALSVTPFSATSMDRGLDGVLVSATRVLQAARKGGLSPEKNAGQIDSEREAVGALIEALTARVKRASDETSAETARNRLKNRLDQWIKRRQYLGQEHKDLVYERVTDEGKAGPLIISAENVRAQDQSKDSSPFVVANSMREVQPEINLLVSPIKDRLFVRETEKTPVWQMPSGEEDAS</sequence>
<dbReference type="SUPFAM" id="SSF52540">
    <property type="entry name" value="P-loop containing nucleoside triphosphate hydrolases"/>
    <property type="match status" value="1"/>
</dbReference>
<gene>
    <name evidence="3" type="ORF">GCM10011374_21150</name>
</gene>
<evidence type="ECO:0000313" key="4">
    <source>
        <dbReference type="Proteomes" id="UP000638848"/>
    </source>
</evidence>
<feature type="region of interest" description="Disordered" evidence="1">
    <location>
        <begin position="1"/>
        <end position="22"/>
    </location>
</feature>
<dbReference type="AlphaFoldDB" id="A0A917LU82"/>
<comment type="caution">
    <text evidence="3">The sequence shown here is derived from an EMBL/GenBank/DDBJ whole genome shotgun (WGS) entry which is preliminary data.</text>
</comment>
<evidence type="ECO:0000259" key="2">
    <source>
        <dbReference type="PROSITE" id="PS51194"/>
    </source>
</evidence>
<keyword evidence="3" id="KW-0347">Helicase</keyword>
<keyword evidence="3" id="KW-0067">ATP-binding</keyword>
<dbReference type="InterPro" id="IPR001650">
    <property type="entry name" value="Helicase_C-like"/>
</dbReference>
<dbReference type="Gene3D" id="3.40.50.300">
    <property type="entry name" value="P-loop containing nucleotide triphosphate hydrolases"/>
    <property type="match status" value="1"/>
</dbReference>
<reference evidence="3" key="1">
    <citation type="journal article" date="2014" name="Int. J. Syst. Evol. Microbiol.">
        <title>Complete genome sequence of Corynebacterium casei LMG S-19264T (=DSM 44701T), isolated from a smear-ripened cheese.</title>
        <authorList>
            <consortium name="US DOE Joint Genome Institute (JGI-PGF)"/>
            <person name="Walter F."/>
            <person name="Albersmeier A."/>
            <person name="Kalinowski J."/>
            <person name="Ruckert C."/>
        </authorList>
    </citation>
    <scope>NUCLEOTIDE SEQUENCE</scope>
    <source>
        <strain evidence="3">CGMCC 1.12187</strain>
    </source>
</reference>
<organism evidence="3 4">
    <name type="scientific">Kocuria dechangensis</name>
    <dbReference type="NCBI Taxonomy" id="1176249"/>
    <lineage>
        <taxon>Bacteria</taxon>
        <taxon>Bacillati</taxon>
        <taxon>Actinomycetota</taxon>
        <taxon>Actinomycetes</taxon>
        <taxon>Micrococcales</taxon>
        <taxon>Micrococcaceae</taxon>
        <taxon>Kocuria</taxon>
    </lineage>
</organism>
<evidence type="ECO:0000313" key="3">
    <source>
        <dbReference type="EMBL" id="GGG58119.1"/>
    </source>
</evidence>
<name>A0A917LU82_9MICC</name>
<feature type="compositionally biased region" description="Acidic residues" evidence="1">
    <location>
        <begin position="114"/>
        <end position="125"/>
    </location>
</feature>
<keyword evidence="4" id="KW-1185">Reference proteome</keyword>
<keyword evidence="3" id="KW-0378">Hydrolase</keyword>
<dbReference type="EMBL" id="BMEQ01000010">
    <property type="protein sequence ID" value="GGG58119.1"/>
    <property type="molecule type" value="Genomic_DNA"/>
</dbReference>
<feature type="region of interest" description="Disordered" evidence="1">
    <location>
        <begin position="76"/>
        <end position="130"/>
    </location>
</feature>
<dbReference type="Proteomes" id="UP000638848">
    <property type="component" value="Unassembled WGS sequence"/>
</dbReference>
<accession>A0A917LU82</accession>
<reference evidence="3" key="2">
    <citation type="submission" date="2020-09" db="EMBL/GenBank/DDBJ databases">
        <authorList>
            <person name="Sun Q."/>
            <person name="Zhou Y."/>
        </authorList>
    </citation>
    <scope>NUCLEOTIDE SEQUENCE</scope>
    <source>
        <strain evidence="3">CGMCC 1.12187</strain>
    </source>
</reference>
<dbReference type="RefSeq" id="WP_188536982.1">
    <property type="nucleotide sequence ID" value="NZ_BMEQ01000010.1"/>
</dbReference>
<feature type="domain" description="Helicase C-terminal" evidence="2">
    <location>
        <begin position="917"/>
        <end position="1063"/>
    </location>
</feature>